<keyword evidence="1" id="KW-0472">Membrane</keyword>
<evidence type="ECO:0000313" key="3">
    <source>
        <dbReference type="Proteomes" id="UP000585258"/>
    </source>
</evidence>
<keyword evidence="1" id="KW-0812">Transmembrane</keyword>
<organism evidence="2 3">
    <name type="scientific">Clostridium gasigenes</name>
    <dbReference type="NCBI Taxonomy" id="94869"/>
    <lineage>
        <taxon>Bacteria</taxon>
        <taxon>Bacillati</taxon>
        <taxon>Bacillota</taxon>
        <taxon>Clostridia</taxon>
        <taxon>Eubacteriales</taxon>
        <taxon>Clostridiaceae</taxon>
        <taxon>Clostridium</taxon>
    </lineage>
</organism>
<evidence type="ECO:0000313" key="2">
    <source>
        <dbReference type="EMBL" id="MBB6715290.1"/>
    </source>
</evidence>
<proteinExistence type="predicted"/>
<sequence>MTNKYTRKKGMTLIEAIISVALFSILIIPISGLVMTAMKTSEKAEAKQEASYVGQGILEEMNIYDEIIIDKTSNSFKLLDGGEINREIYIDSEGNSQYKYKGNIIRDDFNVEVTLNKDSNFEYKPSSDTDSDDIKMDFVLRLYNNVSGKTEVKCGNKFKEIPNDLILKIDEFGNMTLNDKKTNIEVAQEPKVSNSNNKISIYLDKTFSNNKISIDVKNENKKENVVDKKEVLEVYIKSSKDVTDKLNVTGTKGKVKVYENIVDIPRGEMGDLYNILVDVKKNSDVLFTGKTTKNIVFK</sequence>
<keyword evidence="1" id="KW-1133">Transmembrane helix</keyword>
<name>A0A7X0VS34_9CLOT</name>
<dbReference type="RefSeq" id="WP_185164613.1">
    <property type="nucleotide sequence ID" value="NZ_JACKWY010000006.1"/>
</dbReference>
<protein>
    <submittedName>
        <fullName evidence="2">Type II secretion system protein</fullName>
    </submittedName>
</protein>
<feature type="transmembrane region" description="Helical" evidence="1">
    <location>
        <begin position="12"/>
        <end position="38"/>
    </location>
</feature>
<evidence type="ECO:0000256" key="1">
    <source>
        <dbReference type="SAM" id="Phobius"/>
    </source>
</evidence>
<comment type="caution">
    <text evidence="2">The sequence shown here is derived from an EMBL/GenBank/DDBJ whole genome shotgun (WGS) entry which is preliminary data.</text>
</comment>
<dbReference type="InterPro" id="IPR012902">
    <property type="entry name" value="N_methyl_site"/>
</dbReference>
<dbReference type="Proteomes" id="UP000585258">
    <property type="component" value="Unassembled WGS sequence"/>
</dbReference>
<dbReference type="EMBL" id="JACKWY010000006">
    <property type="protein sequence ID" value="MBB6715290.1"/>
    <property type="molecule type" value="Genomic_DNA"/>
</dbReference>
<reference evidence="2 3" key="1">
    <citation type="submission" date="2020-08" db="EMBL/GenBank/DDBJ databases">
        <title>Clostridia isolated from Swiss meat.</title>
        <authorList>
            <person name="Wambui J."/>
            <person name="Stevens M.J.A."/>
            <person name="Stephan R."/>
        </authorList>
    </citation>
    <scope>NUCLEOTIDE SEQUENCE [LARGE SCALE GENOMIC DNA]</scope>
    <source>
        <strain evidence="2 3">CM001</strain>
    </source>
</reference>
<gene>
    <name evidence="2" type="ORF">H7E68_11285</name>
</gene>
<dbReference type="Pfam" id="PF07963">
    <property type="entry name" value="N_methyl"/>
    <property type="match status" value="1"/>
</dbReference>
<accession>A0A7X0VS34</accession>
<dbReference type="AlphaFoldDB" id="A0A7X0VS34"/>